<dbReference type="Gene3D" id="1.10.287.110">
    <property type="entry name" value="DnaJ domain"/>
    <property type="match status" value="1"/>
</dbReference>
<feature type="region of interest" description="Disordered" evidence="1">
    <location>
        <begin position="102"/>
        <end position="129"/>
    </location>
</feature>
<evidence type="ECO:0000313" key="5">
    <source>
        <dbReference type="Proteomes" id="UP000285301"/>
    </source>
</evidence>
<evidence type="ECO:0000259" key="3">
    <source>
        <dbReference type="PROSITE" id="PS51366"/>
    </source>
</evidence>
<feature type="domain" description="J" evidence="2">
    <location>
        <begin position="8"/>
        <end position="86"/>
    </location>
</feature>
<dbReference type="PRINTS" id="PR00625">
    <property type="entry name" value="JDOMAIN"/>
</dbReference>
<reference evidence="4 5" key="1">
    <citation type="journal article" date="2018" name="Gigascience">
        <title>Genomes of trombidid mites reveal novel predicted allergens and laterally-transferred genes associated with secondary metabolism.</title>
        <authorList>
            <person name="Dong X."/>
            <person name="Chaisiri K."/>
            <person name="Xia D."/>
            <person name="Armstrong S.D."/>
            <person name="Fang Y."/>
            <person name="Donnelly M.J."/>
            <person name="Kadowaki T."/>
            <person name="McGarry J.W."/>
            <person name="Darby A.C."/>
            <person name="Makepeace B.L."/>
        </authorList>
    </citation>
    <scope>NUCLEOTIDE SEQUENCE [LARGE SCALE GENOMIC DNA]</scope>
    <source>
        <strain evidence="4">UoL-WK</strain>
    </source>
</reference>
<dbReference type="SMART" id="SM00271">
    <property type="entry name" value="DnaJ"/>
    <property type="match status" value="1"/>
</dbReference>
<dbReference type="PANTHER" id="PTHR43948">
    <property type="entry name" value="DNAJ HOMOLOG SUBFAMILY B"/>
    <property type="match status" value="1"/>
</dbReference>
<dbReference type="GO" id="GO:0005634">
    <property type="term" value="C:nucleus"/>
    <property type="evidence" value="ECO:0007669"/>
    <property type="project" value="TreeGrafter"/>
</dbReference>
<comment type="caution">
    <text evidence="4">The sequence shown here is derived from an EMBL/GenBank/DDBJ whole genome shotgun (WGS) entry which is preliminary data.</text>
</comment>
<dbReference type="PROSITE" id="PS50076">
    <property type="entry name" value="DNAJ_2"/>
    <property type="match status" value="1"/>
</dbReference>
<dbReference type="EMBL" id="NCKU01006571">
    <property type="protein sequence ID" value="RWS03368.1"/>
    <property type="molecule type" value="Genomic_DNA"/>
</dbReference>
<keyword evidence="4" id="KW-0396">Initiation factor</keyword>
<feature type="domain" description="MI" evidence="3">
    <location>
        <begin position="134"/>
        <end position="259"/>
    </location>
</feature>
<gene>
    <name evidence="4" type="ORF">B4U79_18433</name>
</gene>
<dbReference type="CDD" id="cd06257">
    <property type="entry name" value="DnaJ"/>
    <property type="match status" value="1"/>
</dbReference>
<dbReference type="GO" id="GO:0044183">
    <property type="term" value="F:protein folding chaperone"/>
    <property type="evidence" value="ECO:0007669"/>
    <property type="project" value="TreeGrafter"/>
</dbReference>
<dbReference type="InterPro" id="IPR016024">
    <property type="entry name" value="ARM-type_fold"/>
</dbReference>
<dbReference type="GO" id="GO:0005737">
    <property type="term" value="C:cytoplasm"/>
    <property type="evidence" value="ECO:0007669"/>
    <property type="project" value="TreeGrafter"/>
</dbReference>
<evidence type="ECO:0000313" key="4">
    <source>
        <dbReference type="EMBL" id="RWS03368.1"/>
    </source>
</evidence>
<dbReference type="PANTHER" id="PTHR43948:SF10">
    <property type="entry name" value="MRJ, ISOFORM E"/>
    <property type="match status" value="1"/>
</dbReference>
<dbReference type="SUPFAM" id="SSF46565">
    <property type="entry name" value="Chaperone J-domain"/>
    <property type="match status" value="1"/>
</dbReference>
<dbReference type="Pfam" id="PF00226">
    <property type="entry name" value="DnaJ"/>
    <property type="match status" value="1"/>
</dbReference>
<dbReference type="Gene3D" id="1.25.40.180">
    <property type="match status" value="1"/>
</dbReference>
<name>A0A3S3NP79_9ACAR</name>
<keyword evidence="5" id="KW-1185">Reference proteome</keyword>
<dbReference type="Proteomes" id="UP000285301">
    <property type="component" value="Unassembled WGS sequence"/>
</dbReference>
<dbReference type="InterPro" id="IPR001623">
    <property type="entry name" value="DnaJ_domain"/>
</dbReference>
<keyword evidence="4" id="KW-0648">Protein biosynthesis</keyword>
<dbReference type="AlphaFoldDB" id="A0A3S3NP79"/>
<dbReference type="SUPFAM" id="SSF48371">
    <property type="entry name" value="ARM repeat"/>
    <property type="match status" value="1"/>
</dbReference>
<dbReference type="GO" id="GO:0051082">
    <property type="term" value="F:unfolded protein binding"/>
    <property type="evidence" value="ECO:0007669"/>
    <property type="project" value="TreeGrafter"/>
</dbReference>
<accession>A0A3S3NP79</accession>
<dbReference type="OrthoDB" id="66964at2759"/>
<evidence type="ECO:0000256" key="1">
    <source>
        <dbReference type="SAM" id="MobiDB-lite"/>
    </source>
</evidence>
<dbReference type="PROSITE" id="PS51366">
    <property type="entry name" value="MI"/>
    <property type="match status" value="1"/>
</dbReference>
<protein>
    <submittedName>
        <fullName evidence="4">Eukaryotic translation initiation factor 4 gamma 2-like protein</fullName>
    </submittedName>
</protein>
<evidence type="ECO:0000259" key="2">
    <source>
        <dbReference type="PROSITE" id="PS50076"/>
    </source>
</evidence>
<dbReference type="GO" id="GO:0003743">
    <property type="term" value="F:translation initiation factor activity"/>
    <property type="evidence" value="ECO:0007669"/>
    <property type="project" value="UniProtKB-KW"/>
</dbReference>
<organism evidence="4 5">
    <name type="scientific">Dinothrombium tinctorium</name>
    <dbReference type="NCBI Taxonomy" id="1965070"/>
    <lineage>
        <taxon>Eukaryota</taxon>
        <taxon>Metazoa</taxon>
        <taxon>Ecdysozoa</taxon>
        <taxon>Arthropoda</taxon>
        <taxon>Chelicerata</taxon>
        <taxon>Arachnida</taxon>
        <taxon>Acari</taxon>
        <taxon>Acariformes</taxon>
        <taxon>Trombidiformes</taxon>
        <taxon>Prostigmata</taxon>
        <taxon>Anystina</taxon>
        <taxon>Parasitengona</taxon>
        <taxon>Trombidioidea</taxon>
        <taxon>Trombidiidae</taxon>
        <taxon>Dinothrombium</taxon>
    </lineage>
</organism>
<sequence length="344" mass="40690">MAQAIEENYYDLLDVLPNATGDEVLEQFKQRNTVKIVIRKAYRHKALLFHPDKNKNPQATEQFQQLKRAVEVLGDERKRQEYDMKTANEYCYDESEFKQCNRRRKKKTQQQQYYANVQRQSTETDSRQKVNDAVTLEKAKSFFDDFLSNKANLAKTVANMKQLKISKQSECTLLTHIVKKTIKEEKQSKREEVNTLLPQLRVNNVISSEAFRETFSNFFLSMGKSESAGSDFKSIFSSIIVSAINDEIISLRDAFNLVKGRSYYIWFFFFLQRLFNLRGKKWLIEKFSQSNIKLIYLMPESERNDQQLLRLLNHRGLEFLYYQPKKSREYNFMLKCGTILDKVI</sequence>
<proteinExistence type="predicted"/>
<dbReference type="GO" id="GO:0051087">
    <property type="term" value="F:protein-folding chaperone binding"/>
    <property type="evidence" value="ECO:0007669"/>
    <property type="project" value="TreeGrafter"/>
</dbReference>
<dbReference type="STRING" id="1965070.A0A3S3NP79"/>
<dbReference type="InterPro" id="IPR003891">
    <property type="entry name" value="Initiation_fac_eIF4g_MI"/>
</dbReference>
<dbReference type="InterPro" id="IPR036869">
    <property type="entry name" value="J_dom_sf"/>
</dbReference>